<dbReference type="AlphaFoldDB" id="A0A6D2KUZ1"/>
<feature type="region of interest" description="Disordered" evidence="1">
    <location>
        <begin position="52"/>
        <end position="72"/>
    </location>
</feature>
<keyword evidence="3" id="KW-1185">Reference proteome</keyword>
<sequence length="99" mass="11366">MHLTQQLKAVTLTHVWYCRGDQLGHFLTLFFHHPVQSWNQSLLNLCNLSRPRSKSSLKASSNSFAGDDPLHASGQRETHVFIGTTSKLRIFFSEKLINW</sequence>
<accession>A0A6D2KUZ1</accession>
<feature type="compositionally biased region" description="Low complexity" evidence="1">
    <location>
        <begin position="52"/>
        <end position="63"/>
    </location>
</feature>
<gene>
    <name evidence="2" type="ORF">MERR_LOCUS45549</name>
</gene>
<comment type="caution">
    <text evidence="2">The sequence shown here is derived from an EMBL/GenBank/DDBJ whole genome shotgun (WGS) entry which is preliminary data.</text>
</comment>
<dbReference type="EMBL" id="CACVBM020001718">
    <property type="protein sequence ID" value="CAA7058313.1"/>
    <property type="molecule type" value="Genomic_DNA"/>
</dbReference>
<dbReference type="Proteomes" id="UP000467841">
    <property type="component" value="Unassembled WGS sequence"/>
</dbReference>
<evidence type="ECO:0000313" key="2">
    <source>
        <dbReference type="EMBL" id="CAA7058313.1"/>
    </source>
</evidence>
<evidence type="ECO:0000313" key="3">
    <source>
        <dbReference type="Proteomes" id="UP000467841"/>
    </source>
</evidence>
<protein>
    <submittedName>
        <fullName evidence="2">Uncharacterized protein</fullName>
    </submittedName>
</protein>
<evidence type="ECO:0000256" key="1">
    <source>
        <dbReference type="SAM" id="MobiDB-lite"/>
    </source>
</evidence>
<name>A0A6D2KUZ1_9BRAS</name>
<proteinExistence type="predicted"/>
<reference evidence="2" key="1">
    <citation type="submission" date="2020-01" db="EMBL/GenBank/DDBJ databases">
        <authorList>
            <person name="Mishra B."/>
        </authorList>
    </citation>
    <scope>NUCLEOTIDE SEQUENCE [LARGE SCALE GENOMIC DNA]</scope>
</reference>
<dbReference type="OrthoDB" id="302705at2759"/>
<organism evidence="2 3">
    <name type="scientific">Microthlaspi erraticum</name>
    <dbReference type="NCBI Taxonomy" id="1685480"/>
    <lineage>
        <taxon>Eukaryota</taxon>
        <taxon>Viridiplantae</taxon>
        <taxon>Streptophyta</taxon>
        <taxon>Embryophyta</taxon>
        <taxon>Tracheophyta</taxon>
        <taxon>Spermatophyta</taxon>
        <taxon>Magnoliopsida</taxon>
        <taxon>eudicotyledons</taxon>
        <taxon>Gunneridae</taxon>
        <taxon>Pentapetalae</taxon>
        <taxon>rosids</taxon>
        <taxon>malvids</taxon>
        <taxon>Brassicales</taxon>
        <taxon>Brassicaceae</taxon>
        <taxon>Coluteocarpeae</taxon>
        <taxon>Microthlaspi</taxon>
    </lineage>
</organism>